<name>A0A6S7KB45_PARCT</name>
<reference evidence="5" key="1">
    <citation type="submission" date="2020-04" db="EMBL/GenBank/DDBJ databases">
        <authorList>
            <person name="Alioto T."/>
            <person name="Alioto T."/>
            <person name="Gomez Garrido J."/>
        </authorList>
    </citation>
    <scope>NUCLEOTIDE SEQUENCE</scope>
    <source>
        <strain evidence="5">A484AB</strain>
    </source>
</reference>
<dbReference type="EMBL" id="CACRXK020030402">
    <property type="protein sequence ID" value="CAB4042575.1"/>
    <property type="molecule type" value="Genomic_DNA"/>
</dbReference>
<keyword evidence="3" id="KW-0732">Signal</keyword>
<organism evidence="5 6">
    <name type="scientific">Paramuricea clavata</name>
    <name type="common">Red gorgonian</name>
    <name type="synonym">Violescent sea-whip</name>
    <dbReference type="NCBI Taxonomy" id="317549"/>
    <lineage>
        <taxon>Eukaryota</taxon>
        <taxon>Metazoa</taxon>
        <taxon>Cnidaria</taxon>
        <taxon>Anthozoa</taxon>
        <taxon>Octocorallia</taxon>
        <taxon>Malacalcyonacea</taxon>
        <taxon>Plexauridae</taxon>
        <taxon>Paramuricea</taxon>
    </lineage>
</organism>
<proteinExistence type="predicted"/>
<comment type="caution">
    <text evidence="5">The sequence shown here is derived from an EMBL/GenBank/DDBJ whole genome shotgun (WGS) entry which is preliminary data.</text>
</comment>
<dbReference type="GO" id="GO:0006508">
    <property type="term" value="P:proteolysis"/>
    <property type="evidence" value="ECO:0007669"/>
    <property type="project" value="TreeGrafter"/>
</dbReference>
<dbReference type="Proteomes" id="UP001152795">
    <property type="component" value="Unassembled WGS sequence"/>
</dbReference>
<feature type="non-terminal residue" evidence="5">
    <location>
        <position position="1"/>
    </location>
</feature>
<comment type="subcellular location">
    <subcellularLocation>
        <location evidence="1">Secreted</location>
    </subcellularLocation>
</comment>
<dbReference type="FunFam" id="2.20.100.10:FF:000005">
    <property type="entry name" value="ADAM metallopeptidase with thrombospondin type 1 motif 9"/>
    <property type="match status" value="4"/>
</dbReference>
<dbReference type="SMART" id="SM00209">
    <property type="entry name" value="TSP1"/>
    <property type="match status" value="6"/>
</dbReference>
<dbReference type="GO" id="GO:0004222">
    <property type="term" value="F:metalloendopeptidase activity"/>
    <property type="evidence" value="ECO:0007669"/>
    <property type="project" value="TreeGrafter"/>
</dbReference>
<protein>
    <submittedName>
        <fullName evidence="5">Uncharacterized protein</fullName>
    </submittedName>
</protein>
<dbReference type="PANTHER" id="PTHR13723">
    <property type="entry name" value="ADAMTS A DISINTEGRIN AND METALLOPROTEASE WITH THROMBOSPONDIN MOTIFS PROTEASE"/>
    <property type="match status" value="1"/>
</dbReference>
<gene>
    <name evidence="5" type="ORF">PACLA_8A088497</name>
</gene>
<dbReference type="InterPro" id="IPR000884">
    <property type="entry name" value="TSP1_rpt"/>
</dbReference>
<evidence type="ECO:0000256" key="4">
    <source>
        <dbReference type="ARBA" id="ARBA00022737"/>
    </source>
</evidence>
<sequence>CSTTCGRGHQIRLVRCANDERETLREEDCVPGEKPVTRQACQEIPECDKTVFLITKVVNQGPVKWVTRNWGECQVQCGEGREQRNISCVNSKEVVINNELCRNITKPATVRHCVKHCGKWKFSSWSHCSSECGDGTQERNISCVDFKDNIINDDVCRTIPEPSSTRKCFKYCGIWRHSAWTACSSNCGKGTQRRQVKCFDKKYRLTSEKTCDPLLRPANIRHCSNYLCTPARKPKPTMSGHWKTGSWGECSRSCGRGYKRRTVLCYDGTSGRRYSDENCGSERKPQSVAHCNLGTCPYWRVDRWSECSKTCGVGYRRRGVSCVSVISKIKDATKISCNRRIKPSSILKCNMKECPAWRTTQWTKCSKTCGLGTVSRRAYCSNSTRVLSDSNCNRKLRPSEMKSCYAKSCPPTVRWAKGKWNP</sequence>
<evidence type="ECO:0000256" key="2">
    <source>
        <dbReference type="ARBA" id="ARBA00022525"/>
    </source>
</evidence>
<keyword evidence="4" id="KW-0677">Repeat</keyword>
<dbReference type="GO" id="GO:0030198">
    <property type="term" value="P:extracellular matrix organization"/>
    <property type="evidence" value="ECO:0007669"/>
    <property type="project" value="TreeGrafter"/>
</dbReference>
<dbReference type="PANTHER" id="PTHR13723:SF278">
    <property type="entry name" value="ADAM METALLOPEPTIDASE WITH THROMBOSPONDIN TYPE 1 MOTIF A, ISOFORM B"/>
    <property type="match status" value="1"/>
</dbReference>
<evidence type="ECO:0000313" key="5">
    <source>
        <dbReference type="EMBL" id="CAB4042575.1"/>
    </source>
</evidence>
<evidence type="ECO:0000313" key="6">
    <source>
        <dbReference type="Proteomes" id="UP001152795"/>
    </source>
</evidence>
<dbReference type="GO" id="GO:0031012">
    <property type="term" value="C:extracellular matrix"/>
    <property type="evidence" value="ECO:0007669"/>
    <property type="project" value="TreeGrafter"/>
</dbReference>
<accession>A0A6S7KB45</accession>
<keyword evidence="2" id="KW-0964">Secreted</keyword>
<dbReference type="InterPro" id="IPR050439">
    <property type="entry name" value="ADAMTS_ADAMTS-like"/>
</dbReference>
<evidence type="ECO:0000256" key="1">
    <source>
        <dbReference type="ARBA" id="ARBA00004613"/>
    </source>
</evidence>
<dbReference type="InterPro" id="IPR036383">
    <property type="entry name" value="TSP1_rpt_sf"/>
</dbReference>
<dbReference type="SUPFAM" id="SSF82895">
    <property type="entry name" value="TSP-1 type 1 repeat"/>
    <property type="match status" value="6"/>
</dbReference>
<dbReference type="AlphaFoldDB" id="A0A6S7KB45"/>
<keyword evidence="6" id="KW-1185">Reference proteome</keyword>
<dbReference type="Pfam" id="PF19030">
    <property type="entry name" value="TSP1_ADAMTS"/>
    <property type="match status" value="7"/>
</dbReference>
<dbReference type="GO" id="GO:0005576">
    <property type="term" value="C:extracellular region"/>
    <property type="evidence" value="ECO:0007669"/>
    <property type="project" value="UniProtKB-SubCell"/>
</dbReference>
<dbReference type="Gene3D" id="2.20.100.10">
    <property type="entry name" value="Thrombospondin type-1 (TSP1) repeat"/>
    <property type="match status" value="6"/>
</dbReference>
<dbReference type="OrthoDB" id="10062690at2759"/>
<evidence type="ECO:0000256" key="3">
    <source>
        <dbReference type="ARBA" id="ARBA00022729"/>
    </source>
</evidence>
<feature type="non-terminal residue" evidence="5">
    <location>
        <position position="422"/>
    </location>
</feature>
<dbReference type="PROSITE" id="PS50092">
    <property type="entry name" value="TSP1"/>
    <property type="match status" value="6"/>
</dbReference>